<dbReference type="Gene3D" id="2.40.50.140">
    <property type="entry name" value="Nucleic acid-binding proteins"/>
    <property type="match status" value="1"/>
</dbReference>
<evidence type="ECO:0000256" key="8">
    <source>
        <dbReference type="ARBA" id="ARBA00022723"/>
    </source>
</evidence>
<dbReference type="FunFam" id="2.20.28.20:FF:000001">
    <property type="entry name" value="Methionine--tRNA ligase"/>
    <property type="match status" value="1"/>
</dbReference>
<dbReference type="HAMAP" id="MF_00098">
    <property type="entry name" value="Met_tRNA_synth_type1"/>
    <property type="match status" value="1"/>
</dbReference>
<dbReference type="EC" id="6.1.1.10" evidence="16"/>
<dbReference type="InterPro" id="IPR029038">
    <property type="entry name" value="MetRS_Zn"/>
</dbReference>
<comment type="subcellular location">
    <subcellularLocation>
        <location evidence="2 16">Cytoplasm</location>
    </subcellularLocation>
</comment>
<evidence type="ECO:0000256" key="14">
    <source>
        <dbReference type="ARBA" id="ARBA00023146"/>
    </source>
</evidence>
<evidence type="ECO:0000256" key="2">
    <source>
        <dbReference type="ARBA" id="ARBA00004496"/>
    </source>
</evidence>
<dbReference type="InterPro" id="IPR014729">
    <property type="entry name" value="Rossmann-like_a/b/a_fold"/>
</dbReference>
<feature type="binding site" evidence="16">
    <location>
        <position position="357"/>
    </location>
    <ligand>
        <name>ATP</name>
        <dbReference type="ChEBI" id="CHEBI:30616"/>
    </ligand>
</feature>
<keyword evidence="11 16" id="KW-0067">ATP-binding</keyword>
<reference evidence="19" key="1">
    <citation type="submission" date="2016-10" db="EMBL/GenBank/DDBJ databases">
        <authorList>
            <person name="Varghese N."/>
            <person name="Submissions S."/>
        </authorList>
    </citation>
    <scope>NUCLEOTIDE SEQUENCE [LARGE SCALE GENOMIC DNA]</scope>
    <source>
        <strain evidence="19">LMG 26031</strain>
    </source>
</reference>
<evidence type="ECO:0000313" key="18">
    <source>
        <dbReference type="EMBL" id="SEI83661.1"/>
    </source>
</evidence>
<feature type="domain" description="TRNA-binding" evidence="17">
    <location>
        <begin position="622"/>
        <end position="728"/>
    </location>
</feature>
<evidence type="ECO:0000256" key="5">
    <source>
        <dbReference type="ARBA" id="ARBA00022490"/>
    </source>
</evidence>
<dbReference type="Pfam" id="PF01588">
    <property type="entry name" value="tRNA_bind"/>
    <property type="match status" value="1"/>
</dbReference>
<proteinExistence type="inferred from homology"/>
<dbReference type="GO" id="GO:0006431">
    <property type="term" value="P:methionyl-tRNA aminoacylation"/>
    <property type="evidence" value="ECO:0007669"/>
    <property type="project" value="UniProtKB-UniRule"/>
</dbReference>
<keyword evidence="8 16" id="KW-0479">Metal-binding</keyword>
<dbReference type="AlphaFoldDB" id="A0A1H6TUG5"/>
<organism evidence="18 19">
    <name type="scientific">Paraburkholderia diazotrophica</name>
    <dbReference type="NCBI Taxonomy" id="667676"/>
    <lineage>
        <taxon>Bacteria</taxon>
        <taxon>Pseudomonadati</taxon>
        <taxon>Pseudomonadota</taxon>
        <taxon>Betaproteobacteria</taxon>
        <taxon>Burkholderiales</taxon>
        <taxon>Burkholderiaceae</taxon>
        <taxon>Paraburkholderia</taxon>
    </lineage>
</organism>
<evidence type="ECO:0000313" key="19">
    <source>
        <dbReference type="Proteomes" id="UP000198866"/>
    </source>
</evidence>
<evidence type="ECO:0000256" key="7">
    <source>
        <dbReference type="ARBA" id="ARBA00022598"/>
    </source>
</evidence>
<feature type="binding site" evidence="16">
    <location>
        <position position="167"/>
    </location>
    <ligand>
        <name>Zn(2+)</name>
        <dbReference type="ChEBI" id="CHEBI:29105"/>
    </ligand>
</feature>
<dbReference type="GO" id="GO:0000049">
    <property type="term" value="F:tRNA binding"/>
    <property type="evidence" value="ECO:0007669"/>
    <property type="project" value="UniProtKB-UniRule"/>
</dbReference>
<feature type="binding site" evidence="16">
    <location>
        <position position="177"/>
    </location>
    <ligand>
        <name>Zn(2+)</name>
        <dbReference type="ChEBI" id="CHEBI:29105"/>
    </ligand>
</feature>
<keyword evidence="10 16" id="KW-0862">Zinc</keyword>
<dbReference type="InterPro" id="IPR001412">
    <property type="entry name" value="aa-tRNA-synth_I_CS"/>
</dbReference>
<dbReference type="EMBL" id="FNYE01000004">
    <property type="protein sequence ID" value="SEI83661.1"/>
    <property type="molecule type" value="Genomic_DNA"/>
</dbReference>
<feature type="short sequence motif" description="'KMSKS' region" evidence="16">
    <location>
        <begin position="354"/>
        <end position="358"/>
    </location>
</feature>
<dbReference type="InterPro" id="IPR004495">
    <property type="entry name" value="Met-tRNA-synth_bsu_C"/>
</dbReference>
<dbReference type="Pfam" id="PF09334">
    <property type="entry name" value="tRNA-synt_1g"/>
    <property type="match status" value="1"/>
</dbReference>
<dbReference type="PROSITE" id="PS50886">
    <property type="entry name" value="TRBD"/>
    <property type="match status" value="1"/>
</dbReference>
<keyword evidence="13 16" id="KW-0648">Protein biosynthesis</keyword>
<evidence type="ECO:0000256" key="4">
    <source>
        <dbReference type="ARBA" id="ARBA00011738"/>
    </source>
</evidence>
<dbReference type="SUPFAM" id="SSF52374">
    <property type="entry name" value="Nucleotidylyl transferase"/>
    <property type="match status" value="1"/>
</dbReference>
<evidence type="ECO:0000259" key="17">
    <source>
        <dbReference type="PROSITE" id="PS50886"/>
    </source>
</evidence>
<feature type="binding site" evidence="16">
    <location>
        <position position="180"/>
    </location>
    <ligand>
        <name>Zn(2+)</name>
        <dbReference type="ChEBI" id="CHEBI:29105"/>
    </ligand>
</feature>
<comment type="cofactor">
    <cofactor evidence="16">
        <name>Zn(2+)</name>
        <dbReference type="ChEBI" id="CHEBI:29105"/>
    </cofactor>
    <text evidence="16">Binds 1 zinc ion per subunit.</text>
</comment>
<dbReference type="GO" id="GO:0004825">
    <property type="term" value="F:methionine-tRNA ligase activity"/>
    <property type="evidence" value="ECO:0007669"/>
    <property type="project" value="UniProtKB-UniRule"/>
</dbReference>
<dbReference type="PROSITE" id="PS00178">
    <property type="entry name" value="AA_TRNA_LIGASE_I"/>
    <property type="match status" value="1"/>
</dbReference>
<dbReference type="CDD" id="cd02800">
    <property type="entry name" value="tRNA_bind_EcMetRS_like"/>
    <property type="match status" value="1"/>
</dbReference>
<evidence type="ECO:0000256" key="6">
    <source>
        <dbReference type="ARBA" id="ARBA00022555"/>
    </source>
</evidence>
<evidence type="ECO:0000256" key="1">
    <source>
        <dbReference type="ARBA" id="ARBA00003314"/>
    </source>
</evidence>
<dbReference type="STRING" id="667676.SAMN05192539_1004257"/>
<keyword evidence="5 16" id="KW-0963">Cytoplasm</keyword>
<gene>
    <name evidence="16" type="primary">metG</name>
    <name evidence="18" type="ORF">SAMN05192539_1004257</name>
</gene>
<feature type="binding site" evidence="16">
    <location>
        <position position="164"/>
    </location>
    <ligand>
        <name>Zn(2+)</name>
        <dbReference type="ChEBI" id="CHEBI:29105"/>
    </ligand>
</feature>
<dbReference type="CDD" id="cd07957">
    <property type="entry name" value="Anticodon_Ia_Met"/>
    <property type="match status" value="1"/>
</dbReference>
<dbReference type="GO" id="GO:0005524">
    <property type="term" value="F:ATP binding"/>
    <property type="evidence" value="ECO:0007669"/>
    <property type="project" value="UniProtKB-UniRule"/>
</dbReference>
<dbReference type="RefSeq" id="WP_090864581.1">
    <property type="nucleotide sequence ID" value="NZ_FNYE01000004.1"/>
</dbReference>
<dbReference type="InterPro" id="IPR014758">
    <property type="entry name" value="Met-tRNA_synth"/>
</dbReference>
<dbReference type="InterPro" id="IPR002547">
    <property type="entry name" value="tRNA-bd_dom"/>
</dbReference>
<keyword evidence="14 16" id="KW-0030">Aminoacyl-tRNA synthetase</keyword>
<dbReference type="CDD" id="cd00814">
    <property type="entry name" value="MetRS_core"/>
    <property type="match status" value="1"/>
</dbReference>
<dbReference type="OrthoDB" id="9810191at2"/>
<dbReference type="PANTHER" id="PTHR45765">
    <property type="entry name" value="METHIONINE--TRNA LIGASE"/>
    <property type="match status" value="1"/>
</dbReference>
<dbReference type="InterPro" id="IPR009080">
    <property type="entry name" value="tRNAsynth_Ia_anticodon-bd"/>
</dbReference>
<keyword evidence="9 16" id="KW-0547">Nucleotide-binding</keyword>
<dbReference type="PRINTS" id="PR01041">
    <property type="entry name" value="TRNASYNTHMET"/>
</dbReference>
<dbReference type="InterPro" id="IPR023458">
    <property type="entry name" value="Met-tRNA_ligase_1"/>
</dbReference>
<dbReference type="Proteomes" id="UP000198866">
    <property type="component" value="Unassembled WGS sequence"/>
</dbReference>
<dbReference type="NCBIfam" id="TIGR00399">
    <property type="entry name" value="metG_C_term"/>
    <property type="match status" value="1"/>
</dbReference>
<sequence length="728" mass="80305">MSATDATAVQSADLTAAGAPKSRRQILVTSALPYANGQIHIGHLVEYIQTDIWVRALRMHGHEVYYVGADDTHGTPIMLKAEQEGITPKQLIDRVWQEHKRDFDNFGISFDNYYSTDSEENRVLSESIYTALQAAGLIEARDIEQAYDPVKEMFLPDRFIKGECPKCHAKDQYGDNCEVCGSTYQPTELINPYSVVSGATPIKKTSTHYFFKLSDPRCESFLRGWVGGLAQQEATNKMREWLGDAGEAKLADWDISRDAPYFGFEIPGAPGKYFYVWLDAPVGYYASFRNLAQKRGVDFDAWVKKGSKTEQYHFIGKDILYFHTLFWPAMLEFSGHRTPTNVFAHGFLTVDGAKMSKSRGTFITANSVIETGMNPEWLRYYFAAKLNSTMEDIDLNLEDFQARVNSDLVGKYVNIASRAAGFLIKRFDGRVQDSAMQHPLLASLRAAIPQIAAHYEARDYGRALRLTMELADSVNAYVDTAKPWDQAKDPANAIALHETCSVSLEAFRLLSLALKPVLPKVVEAAEAFLGVEPLTWTDADKPLSSARAINAYKHLMTRVDPKQIEALLAANRGSLQPAAGAAAEADKTQAQAKAKAHAKATAAAHGDAQTKPDDSGIITIDDFAKIDLRIAKIVDCRAVEGSDKLLQLTLDVGEEKTRNVFSGIKSAYQPEQLVGKLTVMVANLAPRKMKFGLSEGMVLAASAADEKAEPGIYVLEPDSGAKPGMRVK</sequence>
<comment type="subunit">
    <text evidence="4 16">Homodimer.</text>
</comment>
<evidence type="ECO:0000256" key="11">
    <source>
        <dbReference type="ARBA" id="ARBA00022840"/>
    </source>
</evidence>
<name>A0A1H6TUG5_9BURK</name>
<dbReference type="SUPFAM" id="SSF50249">
    <property type="entry name" value="Nucleic acid-binding proteins"/>
    <property type="match status" value="1"/>
</dbReference>
<evidence type="ECO:0000256" key="16">
    <source>
        <dbReference type="HAMAP-Rule" id="MF_00098"/>
    </source>
</evidence>
<evidence type="ECO:0000256" key="3">
    <source>
        <dbReference type="ARBA" id="ARBA00008258"/>
    </source>
</evidence>
<dbReference type="InterPro" id="IPR033911">
    <property type="entry name" value="MetRS_core"/>
</dbReference>
<accession>A0A1H6TUG5</accession>
<evidence type="ECO:0000256" key="15">
    <source>
        <dbReference type="ARBA" id="ARBA00047364"/>
    </source>
</evidence>
<feature type="short sequence motif" description="'HIGH' region" evidence="16">
    <location>
        <begin position="33"/>
        <end position="43"/>
    </location>
</feature>
<dbReference type="GO" id="GO:0005829">
    <property type="term" value="C:cytosol"/>
    <property type="evidence" value="ECO:0007669"/>
    <property type="project" value="TreeGrafter"/>
</dbReference>
<dbReference type="GO" id="GO:0046872">
    <property type="term" value="F:metal ion binding"/>
    <property type="evidence" value="ECO:0007669"/>
    <property type="project" value="UniProtKB-KW"/>
</dbReference>
<dbReference type="InterPro" id="IPR015413">
    <property type="entry name" value="Methionyl/Leucyl_tRNA_Synth"/>
</dbReference>
<dbReference type="FunFam" id="2.40.50.140:FF:000042">
    <property type="entry name" value="Methionine--tRNA ligase"/>
    <property type="match status" value="1"/>
</dbReference>
<comment type="catalytic activity">
    <reaction evidence="15 16">
        <text>tRNA(Met) + L-methionine + ATP = L-methionyl-tRNA(Met) + AMP + diphosphate</text>
        <dbReference type="Rhea" id="RHEA:13481"/>
        <dbReference type="Rhea" id="RHEA-COMP:9667"/>
        <dbReference type="Rhea" id="RHEA-COMP:9698"/>
        <dbReference type="ChEBI" id="CHEBI:30616"/>
        <dbReference type="ChEBI" id="CHEBI:33019"/>
        <dbReference type="ChEBI" id="CHEBI:57844"/>
        <dbReference type="ChEBI" id="CHEBI:78442"/>
        <dbReference type="ChEBI" id="CHEBI:78530"/>
        <dbReference type="ChEBI" id="CHEBI:456215"/>
        <dbReference type="EC" id="6.1.1.10"/>
    </reaction>
</comment>
<keyword evidence="19" id="KW-1185">Reference proteome</keyword>
<dbReference type="Gene3D" id="1.10.730.10">
    <property type="entry name" value="Isoleucyl-tRNA Synthetase, Domain 1"/>
    <property type="match status" value="1"/>
</dbReference>
<dbReference type="SUPFAM" id="SSF57770">
    <property type="entry name" value="Methionyl-tRNA synthetase (MetRS), Zn-domain"/>
    <property type="match status" value="1"/>
</dbReference>
<evidence type="ECO:0000256" key="9">
    <source>
        <dbReference type="ARBA" id="ARBA00022741"/>
    </source>
</evidence>
<keyword evidence="7 16" id="KW-0436">Ligase</keyword>
<keyword evidence="12 16" id="KW-0694">RNA-binding</keyword>
<dbReference type="SUPFAM" id="SSF47323">
    <property type="entry name" value="Anticodon-binding domain of a subclass of class I aminoacyl-tRNA synthetases"/>
    <property type="match status" value="1"/>
</dbReference>
<keyword evidence="6 16" id="KW-0820">tRNA-binding</keyword>
<dbReference type="InterPro" id="IPR041872">
    <property type="entry name" value="Anticodon_Met"/>
</dbReference>
<dbReference type="NCBIfam" id="TIGR00398">
    <property type="entry name" value="metG"/>
    <property type="match status" value="1"/>
</dbReference>
<comment type="function">
    <text evidence="1 16">Is required not only for elongation of protein synthesis but also for the initiation of all mRNA translation through initiator tRNA(fMet) aminoacylation.</text>
</comment>
<comment type="similarity">
    <text evidence="3 16">Belongs to the class-I aminoacyl-tRNA synthetase family. MetG type 1 subfamily.</text>
</comment>
<evidence type="ECO:0000256" key="10">
    <source>
        <dbReference type="ARBA" id="ARBA00022833"/>
    </source>
</evidence>
<dbReference type="PANTHER" id="PTHR45765:SF1">
    <property type="entry name" value="METHIONINE--TRNA LIGASE, CYTOPLASMIC"/>
    <property type="match status" value="1"/>
</dbReference>
<dbReference type="InterPro" id="IPR012340">
    <property type="entry name" value="NA-bd_OB-fold"/>
</dbReference>
<evidence type="ECO:0000256" key="13">
    <source>
        <dbReference type="ARBA" id="ARBA00022917"/>
    </source>
</evidence>
<dbReference type="Gene3D" id="3.40.50.620">
    <property type="entry name" value="HUPs"/>
    <property type="match status" value="1"/>
</dbReference>
<dbReference type="NCBIfam" id="NF001100">
    <property type="entry name" value="PRK00133.1"/>
    <property type="match status" value="1"/>
</dbReference>
<dbReference type="Gene3D" id="2.20.28.20">
    <property type="entry name" value="Methionyl-tRNA synthetase, Zn-domain"/>
    <property type="match status" value="1"/>
</dbReference>
<evidence type="ECO:0000256" key="12">
    <source>
        <dbReference type="ARBA" id="ARBA00022884"/>
    </source>
</evidence>
<protein>
    <recommendedName>
        <fullName evidence="16">Methionine--tRNA ligase</fullName>
        <ecNumber evidence="16">6.1.1.10</ecNumber>
    </recommendedName>
    <alternativeName>
        <fullName evidence="16">Methionyl-tRNA synthetase</fullName>
        <shortName evidence="16">MetRS</shortName>
    </alternativeName>
</protein>